<feature type="transmembrane region" description="Helical" evidence="10">
    <location>
        <begin position="87"/>
        <end position="107"/>
    </location>
</feature>
<keyword evidence="7 9" id="KW-0675">Receptor</keyword>
<keyword evidence="12" id="KW-0527">Neuropeptide</keyword>
<dbReference type="PRINTS" id="PR00237">
    <property type="entry name" value="GPCRRHODOPSN"/>
</dbReference>
<evidence type="ECO:0000313" key="13">
    <source>
        <dbReference type="Proteomes" id="UP000250275"/>
    </source>
</evidence>
<gene>
    <name evidence="12" type="ORF">WN48_02022</name>
</gene>
<dbReference type="PANTHER" id="PTHR24243:SF230">
    <property type="entry name" value="G-PROTEIN COUPLED RECEPTORS FAMILY 1 PROFILE DOMAIN-CONTAINING PROTEIN"/>
    <property type="match status" value="1"/>
</dbReference>
<dbReference type="PANTHER" id="PTHR24243">
    <property type="entry name" value="G-PROTEIN COUPLED RECEPTOR"/>
    <property type="match status" value="1"/>
</dbReference>
<evidence type="ECO:0000256" key="3">
    <source>
        <dbReference type="ARBA" id="ARBA00022692"/>
    </source>
</evidence>
<protein>
    <submittedName>
        <fullName evidence="12">Neuropeptides capa receptor</fullName>
    </submittedName>
</protein>
<evidence type="ECO:0000256" key="2">
    <source>
        <dbReference type="ARBA" id="ARBA00010663"/>
    </source>
</evidence>
<dbReference type="Gene3D" id="1.20.1070.10">
    <property type="entry name" value="Rhodopsin 7-helix transmembrane proteins"/>
    <property type="match status" value="1"/>
</dbReference>
<accession>A0A310SQY9</accession>
<evidence type="ECO:0000256" key="9">
    <source>
        <dbReference type="RuleBase" id="RU000688"/>
    </source>
</evidence>
<feature type="transmembrane region" description="Helical" evidence="10">
    <location>
        <begin position="127"/>
        <end position="149"/>
    </location>
</feature>
<dbReference type="GO" id="GO:0004930">
    <property type="term" value="F:G protein-coupled receptor activity"/>
    <property type="evidence" value="ECO:0007669"/>
    <property type="project" value="UniProtKB-KW"/>
</dbReference>
<keyword evidence="3 9" id="KW-0812">Transmembrane</keyword>
<evidence type="ECO:0000256" key="10">
    <source>
        <dbReference type="SAM" id="Phobius"/>
    </source>
</evidence>
<feature type="transmembrane region" description="Helical" evidence="10">
    <location>
        <begin position="212"/>
        <end position="236"/>
    </location>
</feature>
<evidence type="ECO:0000256" key="8">
    <source>
        <dbReference type="ARBA" id="ARBA00023224"/>
    </source>
</evidence>
<evidence type="ECO:0000256" key="4">
    <source>
        <dbReference type="ARBA" id="ARBA00022989"/>
    </source>
</evidence>
<dbReference type="AlphaFoldDB" id="A0A310SQY9"/>
<dbReference type="Pfam" id="PF00001">
    <property type="entry name" value="7tm_1"/>
    <property type="match status" value="1"/>
</dbReference>
<dbReference type="OrthoDB" id="9990906at2759"/>
<dbReference type="GO" id="GO:0007218">
    <property type="term" value="P:neuropeptide signaling pathway"/>
    <property type="evidence" value="ECO:0007669"/>
    <property type="project" value="UniProtKB-KW"/>
</dbReference>
<reference evidence="12 13" key="1">
    <citation type="submission" date="2015-07" db="EMBL/GenBank/DDBJ databases">
        <title>The genome of Eufriesea mexicana.</title>
        <authorList>
            <person name="Pan H."/>
            <person name="Kapheim K."/>
        </authorList>
    </citation>
    <scope>NUCLEOTIDE SEQUENCE [LARGE SCALE GENOMIC DNA]</scope>
    <source>
        <strain evidence="12">0111107269</strain>
        <tissue evidence="12">Whole body</tissue>
    </source>
</reference>
<keyword evidence="13" id="KW-1185">Reference proteome</keyword>
<dbReference type="GO" id="GO:0005886">
    <property type="term" value="C:plasma membrane"/>
    <property type="evidence" value="ECO:0007669"/>
    <property type="project" value="TreeGrafter"/>
</dbReference>
<evidence type="ECO:0000256" key="7">
    <source>
        <dbReference type="ARBA" id="ARBA00023170"/>
    </source>
</evidence>
<feature type="transmembrane region" description="Helical" evidence="10">
    <location>
        <begin position="169"/>
        <end position="192"/>
    </location>
</feature>
<dbReference type="EMBL" id="KQ761502">
    <property type="protein sequence ID" value="OAD57480.1"/>
    <property type="molecule type" value="Genomic_DNA"/>
</dbReference>
<evidence type="ECO:0000256" key="5">
    <source>
        <dbReference type="ARBA" id="ARBA00023040"/>
    </source>
</evidence>
<evidence type="ECO:0000259" key="11">
    <source>
        <dbReference type="PROSITE" id="PS50262"/>
    </source>
</evidence>
<dbReference type="InterPro" id="IPR000276">
    <property type="entry name" value="GPCR_Rhodpsn"/>
</dbReference>
<dbReference type="InterPro" id="IPR017452">
    <property type="entry name" value="GPCR_Rhodpsn_7TM"/>
</dbReference>
<name>A0A310SQY9_9HYME</name>
<keyword evidence="4 10" id="KW-1133">Transmembrane helix</keyword>
<keyword evidence="6 10" id="KW-0472">Membrane</keyword>
<sequence length="282" mass="32132">MSPRARRSVSPTMWVNLTHYAYRNRSLEQGLDFEEKPMEVCHSLYFLLDFFHQYYIPSIILLGLVGNLLSCVVFLNTHLRIRSSSYYLAALATADFGFLVTLLLVWLNNTIGWKVFNKDGWCETLVYVSAVCSSLSVWLIVAFTVERFIAVQYPLHRPHICTIARAKTIVLVLVNLALLSHSYSFVTAGVVVNKDGEEFCDLKEEYMEVMKIISIIDSIASLIAPLVLIIVMNTIFSRRFKQTSTTSTDCPSRERSDINLNQIPVSKNSLVEMPNDRLVIVY</sequence>
<evidence type="ECO:0000256" key="6">
    <source>
        <dbReference type="ARBA" id="ARBA00023136"/>
    </source>
</evidence>
<feature type="domain" description="G-protein coupled receptors family 1 profile" evidence="11">
    <location>
        <begin position="66"/>
        <end position="282"/>
    </location>
</feature>
<evidence type="ECO:0000256" key="1">
    <source>
        <dbReference type="ARBA" id="ARBA00004141"/>
    </source>
</evidence>
<dbReference type="Proteomes" id="UP000250275">
    <property type="component" value="Unassembled WGS sequence"/>
</dbReference>
<organism evidence="12 13">
    <name type="scientific">Eufriesea mexicana</name>
    <dbReference type="NCBI Taxonomy" id="516756"/>
    <lineage>
        <taxon>Eukaryota</taxon>
        <taxon>Metazoa</taxon>
        <taxon>Ecdysozoa</taxon>
        <taxon>Arthropoda</taxon>
        <taxon>Hexapoda</taxon>
        <taxon>Insecta</taxon>
        <taxon>Pterygota</taxon>
        <taxon>Neoptera</taxon>
        <taxon>Endopterygota</taxon>
        <taxon>Hymenoptera</taxon>
        <taxon>Apocrita</taxon>
        <taxon>Aculeata</taxon>
        <taxon>Apoidea</taxon>
        <taxon>Anthophila</taxon>
        <taxon>Apidae</taxon>
        <taxon>Eufriesea</taxon>
    </lineage>
</organism>
<keyword evidence="8 9" id="KW-0807">Transducer</keyword>
<comment type="similarity">
    <text evidence="2 9">Belongs to the G-protein coupled receptor 1 family.</text>
</comment>
<dbReference type="SUPFAM" id="SSF81321">
    <property type="entry name" value="Family A G protein-coupled receptor-like"/>
    <property type="match status" value="1"/>
</dbReference>
<evidence type="ECO:0000313" key="12">
    <source>
        <dbReference type="EMBL" id="OAD57480.1"/>
    </source>
</evidence>
<keyword evidence="5 9" id="KW-0297">G-protein coupled receptor</keyword>
<feature type="transmembrane region" description="Helical" evidence="10">
    <location>
        <begin position="54"/>
        <end position="75"/>
    </location>
</feature>
<comment type="subcellular location">
    <subcellularLocation>
        <location evidence="1">Membrane</location>
        <topology evidence="1">Multi-pass membrane protein</topology>
    </subcellularLocation>
</comment>
<dbReference type="PROSITE" id="PS50262">
    <property type="entry name" value="G_PROTEIN_RECEP_F1_2"/>
    <property type="match status" value="1"/>
</dbReference>
<dbReference type="PROSITE" id="PS00237">
    <property type="entry name" value="G_PROTEIN_RECEP_F1_1"/>
    <property type="match status" value="1"/>
</dbReference>
<proteinExistence type="inferred from homology"/>